<dbReference type="Pfam" id="PF04984">
    <property type="entry name" value="Phage_sheath_1"/>
    <property type="match status" value="1"/>
</dbReference>
<dbReference type="Proteomes" id="UP001160499">
    <property type="component" value="Unassembled WGS sequence"/>
</dbReference>
<name>A0ABT6LD94_9ACTN</name>
<dbReference type="RefSeq" id="WP_280875330.1">
    <property type="nucleotide sequence ID" value="NZ_JARXVH010000002.1"/>
</dbReference>
<comment type="similarity">
    <text evidence="1">Belongs to the myoviridae tail sheath protein family.</text>
</comment>
<protein>
    <submittedName>
        <fullName evidence="4">Phage tail sheath protein FI</fullName>
    </submittedName>
</protein>
<evidence type="ECO:0000259" key="2">
    <source>
        <dbReference type="Pfam" id="PF04984"/>
    </source>
</evidence>
<feature type="domain" description="Tail sheath protein C-terminal" evidence="3">
    <location>
        <begin position="534"/>
        <end position="639"/>
    </location>
</feature>
<feature type="domain" description="Tail sheath protein subtilisin-like" evidence="2">
    <location>
        <begin position="378"/>
        <end position="531"/>
    </location>
</feature>
<organism evidence="4 5">
    <name type="scientific">Streptomyces pseudovenezuelae</name>
    <dbReference type="NCBI Taxonomy" id="67350"/>
    <lineage>
        <taxon>Bacteria</taxon>
        <taxon>Bacillati</taxon>
        <taxon>Actinomycetota</taxon>
        <taxon>Actinomycetes</taxon>
        <taxon>Kitasatosporales</taxon>
        <taxon>Streptomycetaceae</taxon>
        <taxon>Streptomyces</taxon>
        <taxon>Streptomyces aurantiacus group</taxon>
    </lineage>
</organism>
<keyword evidence="5" id="KW-1185">Reference proteome</keyword>
<comment type="caution">
    <text evidence="4">The sequence shown here is derived from an EMBL/GenBank/DDBJ whole genome shotgun (WGS) entry which is preliminary data.</text>
</comment>
<dbReference type="InterPro" id="IPR020287">
    <property type="entry name" value="Tail_sheath_C"/>
</dbReference>
<evidence type="ECO:0000259" key="3">
    <source>
        <dbReference type="Pfam" id="PF17482"/>
    </source>
</evidence>
<evidence type="ECO:0000313" key="5">
    <source>
        <dbReference type="Proteomes" id="UP001160499"/>
    </source>
</evidence>
<dbReference type="EMBL" id="JARXVH010000002">
    <property type="protein sequence ID" value="MDH6214277.1"/>
    <property type="molecule type" value="Genomic_DNA"/>
</dbReference>
<accession>A0ABT6LD94</accession>
<evidence type="ECO:0000256" key="1">
    <source>
        <dbReference type="ARBA" id="ARBA00008005"/>
    </source>
</evidence>
<dbReference type="InterPro" id="IPR052042">
    <property type="entry name" value="Tail_sheath_structural"/>
</dbReference>
<dbReference type="Gene3D" id="3.40.50.11780">
    <property type="match status" value="2"/>
</dbReference>
<gene>
    <name evidence="4" type="ORF">M2283_001560</name>
</gene>
<evidence type="ECO:0000313" key="4">
    <source>
        <dbReference type="EMBL" id="MDH6214277.1"/>
    </source>
</evidence>
<dbReference type="PANTHER" id="PTHR35861:SF1">
    <property type="entry name" value="PHAGE TAIL SHEATH PROTEIN"/>
    <property type="match status" value="1"/>
</dbReference>
<sequence length="647" mass="67918">MPTLSYPGVYVQEVSGGVRPLDTASTSTAAFVGLSEMGPDTGAGLVTNWTDFQRVYGSFITDSYLAHGVFQYFSNGGRQCYVVRVTRPDATVARVTVHNRAGVPAAGLTFSAKNKGEWGNTLLLQIEDGTLDPGNLFKLTVRRQTDPTFVPDSPQDLPALEVFDNLSIDSASPAYVVDVVGQASGLIDVEVRQDNNGTQQGLHRGGLGPTLPLDTDLAFQISLDGDGFQPVTLAAGASTATALSDIATAIENAVHPLKKRKASTDPAVFTGFSCTTETVGSKSRLVLKSGTNAATSSVRIQPAAAHDATALLKIGAAAGGRSEDGIALRRPAAVQLLQIGDSGIAAPVTEVTRGSDGDADITETSFSDAFPRLDHVTDFSLLAVPGESSPAMADLGMAYCANRPLQDVFYIAETGRDDDTVADATTFRNKLTTSNSYGALYFPWVKSLNPAGGSADPVLLPPSGAVAGLYARIDASRGVWKAPAGTEAGLNGVVGLGAELSDVDHGNLNPRGVDVIRRFPGVGVVAFGARTIAADPQWRYVPVRRTAIMLRVSIYNGIQWAVFEPNDEPLWSQLRLSIGSFMTTLFRQGAFQGATPSQAFFVKCDAETTTQADIDAGVVNVLVGFAPLKPAEFVVVKISQQAGLASG</sequence>
<dbReference type="PANTHER" id="PTHR35861">
    <property type="match status" value="1"/>
</dbReference>
<dbReference type="InterPro" id="IPR035089">
    <property type="entry name" value="Phage_sheath_subtilisin"/>
</dbReference>
<dbReference type="Pfam" id="PF17482">
    <property type="entry name" value="Phage_sheath_1C"/>
    <property type="match status" value="1"/>
</dbReference>
<proteinExistence type="inferred from homology"/>
<reference evidence="4 5" key="1">
    <citation type="submission" date="2023-04" db="EMBL/GenBank/DDBJ databases">
        <title>Forest soil microbial communities from Buena Vista Peninsula, Colon Province, Panama.</title>
        <authorList>
            <person name="Bouskill N."/>
        </authorList>
    </citation>
    <scope>NUCLEOTIDE SEQUENCE [LARGE SCALE GENOMIC DNA]</scope>
    <source>
        <strain evidence="4 5">GGS1</strain>
    </source>
</reference>